<dbReference type="GO" id="GO:0016757">
    <property type="term" value="F:glycosyltransferase activity"/>
    <property type="evidence" value="ECO:0007669"/>
    <property type="project" value="UniProtKB-KW"/>
</dbReference>
<evidence type="ECO:0000256" key="7">
    <source>
        <dbReference type="ARBA" id="ARBA00023136"/>
    </source>
</evidence>
<keyword evidence="6 8" id="KW-1133">Transmembrane helix</keyword>
<organism evidence="9">
    <name type="scientific">Stephanocyclus meneghinianus</name>
    <name type="common">Diatom</name>
    <name type="synonym">Cyclotella meneghiniana</name>
    <dbReference type="NCBI Taxonomy" id="29205"/>
    <lineage>
        <taxon>Eukaryota</taxon>
        <taxon>Sar</taxon>
        <taxon>Stramenopiles</taxon>
        <taxon>Ochrophyta</taxon>
        <taxon>Bacillariophyta</taxon>
        <taxon>Coscinodiscophyceae</taxon>
        <taxon>Thalassiosirophycidae</taxon>
        <taxon>Thalassiosirales</taxon>
        <taxon>Thalassiosiraceae</taxon>
        <taxon>Stephanocyclus</taxon>
    </lineage>
</organism>
<evidence type="ECO:0000256" key="6">
    <source>
        <dbReference type="ARBA" id="ARBA00022989"/>
    </source>
</evidence>
<keyword evidence="4" id="KW-0808">Transferase</keyword>
<dbReference type="GO" id="GO:0005737">
    <property type="term" value="C:cytoplasm"/>
    <property type="evidence" value="ECO:0007669"/>
    <property type="project" value="TreeGrafter"/>
</dbReference>
<reference evidence="9" key="1">
    <citation type="submission" date="2021-01" db="EMBL/GenBank/DDBJ databases">
        <authorList>
            <person name="Corre E."/>
            <person name="Pelletier E."/>
            <person name="Niang G."/>
            <person name="Scheremetjew M."/>
            <person name="Finn R."/>
            <person name="Kale V."/>
            <person name="Holt S."/>
            <person name="Cochrane G."/>
            <person name="Meng A."/>
            <person name="Brown T."/>
            <person name="Cohen L."/>
        </authorList>
    </citation>
    <scope>NUCLEOTIDE SEQUENCE</scope>
    <source>
        <strain evidence="9">CCMP 338</strain>
    </source>
</reference>
<dbReference type="PANTHER" id="PTHR21461:SF69">
    <property type="entry name" value="GLYCOSYLTRANSFERASE FAMILY 92 PROTEIN"/>
    <property type="match status" value="1"/>
</dbReference>
<dbReference type="PANTHER" id="PTHR21461">
    <property type="entry name" value="GLYCOSYLTRANSFERASE FAMILY 92 PROTEIN"/>
    <property type="match status" value="1"/>
</dbReference>
<dbReference type="GO" id="GO:0016020">
    <property type="term" value="C:membrane"/>
    <property type="evidence" value="ECO:0007669"/>
    <property type="project" value="UniProtKB-SubCell"/>
</dbReference>
<dbReference type="Pfam" id="PF01697">
    <property type="entry name" value="Glyco_transf_92"/>
    <property type="match status" value="1"/>
</dbReference>
<evidence type="ECO:0000256" key="8">
    <source>
        <dbReference type="SAM" id="Phobius"/>
    </source>
</evidence>
<accession>A0A7S1KLG5</accession>
<evidence type="ECO:0000256" key="4">
    <source>
        <dbReference type="ARBA" id="ARBA00022679"/>
    </source>
</evidence>
<name>A0A7S1KLG5_STEMN</name>
<evidence type="ECO:0000256" key="2">
    <source>
        <dbReference type="ARBA" id="ARBA00007647"/>
    </source>
</evidence>
<comment type="similarity">
    <text evidence="2">Belongs to the glycosyltransferase 92 family.</text>
</comment>
<feature type="transmembrane region" description="Helical" evidence="8">
    <location>
        <begin position="6"/>
        <end position="23"/>
    </location>
</feature>
<dbReference type="InterPro" id="IPR008166">
    <property type="entry name" value="Glyco_transf_92"/>
</dbReference>
<protein>
    <recommendedName>
        <fullName evidence="10">Glycosyltransferase family 92 protein</fullName>
    </recommendedName>
</protein>
<keyword evidence="3" id="KW-0328">Glycosyltransferase</keyword>
<evidence type="ECO:0000256" key="1">
    <source>
        <dbReference type="ARBA" id="ARBA00004167"/>
    </source>
</evidence>
<keyword evidence="5 8" id="KW-0812">Transmembrane</keyword>
<keyword evidence="7 8" id="KW-0472">Membrane</keyword>
<evidence type="ECO:0008006" key="10">
    <source>
        <dbReference type="Google" id="ProtNLM"/>
    </source>
</evidence>
<sequence>MAKTRYNIIIPISTCLLIHMVFWSRQMTSTNPRHSETLRTSITVYSPSKHNSTVAVCLLIRNETLYIDLYIDEWMDYHIALGFAPIYVYDNTATDDLDLHLWYNTRKDIQEYVKLIHFPQAPAQIAAYKQCLFHDAANETFASITDIDEFVVLKKHDNVVDFMEEHCNEQCGQISLNWNMMTVSNQTKYRPVPTLIRNIHSNGVWGTIKVIVRPSYVDNKIFDWAHSLRLKKGHWVDTSGKVIERPNNWKKQANDDCPTDVALLYHYRFRSKEEFYYKNCVRGDVLQPRGSTPKCTREVARKGMYGGELDSLAWEKLMKMVPKYTIFENNTNATIKWLYPKFPYKYQ</sequence>
<comment type="subcellular location">
    <subcellularLocation>
        <location evidence="1">Membrane</location>
        <topology evidence="1">Single-pass membrane protein</topology>
    </subcellularLocation>
</comment>
<dbReference type="EMBL" id="HBGC01000132">
    <property type="protein sequence ID" value="CAD9076709.1"/>
    <property type="molecule type" value="Transcribed_RNA"/>
</dbReference>
<dbReference type="AlphaFoldDB" id="A0A7S1KLG5"/>
<evidence type="ECO:0000313" key="9">
    <source>
        <dbReference type="EMBL" id="CAD9076709.1"/>
    </source>
</evidence>
<gene>
    <name evidence="9" type="ORF">CMEN1057_LOCUS85</name>
</gene>
<proteinExistence type="inferred from homology"/>
<evidence type="ECO:0000256" key="3">
    <source>
        <dbReference type="ARBA" id="ARBA00022676"/>
    </source>
</evidence>
<evidence type="ECO:0000256" key="5">
    <source>
        <dbReference type="ARBA" id="ARBA00022692"/>
    </source>
</evidence>